<dbReference type="InterPro" id="IPR050123">
    <property type="entry name" value="Prok_molybdopt-oxidoreductase"/>
</dbReference>
<dbReference type="InterPro" id="IPR009010">
    <property type="entry name" value="Asp_de-COase-like_dom_sf"/>
</dbReference>
<dbReference type="GO" id="GO:0050611">
    <property type="term" value="F:arsenate reductase (azurin) activity"/>
    <property type="evidence" value="ECO:0007669"/>
    <property type="project" value="UniProtKB-EC"/>
</dbReference>
<dbReference type="GO" id="GO:0022904">
    <property type="term" value="P:respiratory electron transport chain"/>
    <property type="evidence" value="ECO:0007669"/>
    <property type="project" value="TreeGrafter"/>
</dbReference>
<protein>
    <submittedName>
        <fullName evidence="8">Arsenate reductase (Azurin) large subunit</fullName>
        <ecNumber evidence="8">1.20.9.1</ecNumber>
    </submittedName>
</protein>
<evidence type="ECO:0000256" key="4">
    <source>
        <dbReference type="SAM" id="MobiDB-lite"/>
    </source>
</evidence>
<dbReference type="EMBL" id="JACFYF010000001">
    <property type="protein sequence ID" value="MBA5761365.1"/>
    <property type="molecule type" value="Genomic_DNA"/>
</dbReference>
<evidence type="ECO:0000256" key="3">
    <source>
        <dbReference type="ARBA" id="ARBA00023014"/>
    </source>
</evidence>
<dbReference type="SUPFAM" id="SSF53706">
    <property type="entry name" value="Formate dehydrogenase/DMSO reductase, domains 1-3"/>
    <property type="match status" value="1"/>
</dbReference>
<dbReference type="GO" id="GO:0046872">
    <property type="term" value="F:metal ion binding"/>
    <property type="evidence" value="ECO:0007669"/>
    <property type="project" value="UniProtKB-KW"/>
</dbReference>
<feature type="compositionally biased region" description="Gly residues" evidence="4">
    <location>
        <begin position="431"/>
        <end position="443"/>
    </location>
</feature>
<dbReference type="GO" id="GO:0051536">
    <property type="term" value="F:iron-sulfur cluster binding"/>
    <property type="evidence" value="ECO:0007669"/>
    <property type="project" value="UniProtKB-KW"/>
</dbReference>
<gene>
    <name evidence="8" type="ORF">H2O73_03325</name>
</gene>
<evidence type="ECO:0000259" key="7">
    <source>
        <dbReference type="Pfam" id="PF18465"/>
    </source>
</evidence>
<dbReference type="InterPro" id="IPR006657">
    <property type="entry name" value="MoPterin_dinucl-bd_dom"/>
</dbReference>
<dbReference type="Proteomes" id="UP000571701">
    <property type="component" value="Unassembled WGS sequence"/>
</dbReference>
<organism evidence="8 9">
    <name type="scientific">Vibrio marinisediminis</name>
    <dbReference type="NCBI Taxonomy" id="2758441"/>
    <lineage>
        <taxon>Bacteria</taxon>
        <taxon>Pseudomonadati</taxon>
        <taxon>Pseudomonadota</taxon>
        <taxon>Gammaproteobacteria</taxon>
        <taxon>Vibrionales</taxon>
        <taxon>Vibrionaceae</taxon>
        <taxon>Vibrio</taxon>
    </lineage>
</organism>
<dbReference type="Gene3D" id="2.40.40.20">
    <property type="match status" value="1"/>
</dbReference>
<dbReference type="Pfam" id="PF18465">
    <property type="entry name" value="Rieske_3"/>
    <property type="match status" value="1"/>
</dbReference>
<proteinExistence type="predicted"/>
<dbReference type="GO" id="GO:0043546">
    <property type="term" value="F:molybdopterin cofactor binding"/>
    <property type="evidence" value="ECO:0007669"/>
    <property type="project" value="InterPro"/>
</dbReference>
<evidence type="ECO:0000259" key="6">
    <source>
        <dbReference type="Pfam" id="PF01568"/>
    </source>
</evidence>
<dbReference type="GO" id="GO:1990204">
    <property type="term" value="C:oxidoreductase complex"/>
    <property type="evidence" value="ECO:0007669"/>
    <property type="project" value="UniProtKB-ARBA"/>
</dbReference>
<keyword evidence="9" id="KW-1185">Reference proteome</keyword>
<keyword evidence="3" id="KW-0411">Iron-sulfur</keyword>
<dbReference type="Pfam" id="PF00384">
    <property type="entry name" value="Molybdopterin"/>
    <property type="match status" value="1"/>
</dbReference>
<dbReference type="GO" id="GO:0016020">
    <property type="term" value="C:membrane"/>
    <property type="evidence" value="ECO:0007669"/>
    <property type="project" value="TreeGrafter"/>
</dbReference>
<dbReference type="PANTHER" id="PTHR43105:SF10">
    <property type="entry name" value="NADH-QUINONE OXIDOREDUCTASE SUBUNIT G"/>
    <property type="match status" value="1"/>
</dbReference>
<keyword evidence="2" id="KW-0408">Iron</keyword>
<dbReference type="EC" id="1.20.9.1" evidence="8"/>
<sequence length="898" mass="100733">MTTNFYIPEDHAPLPPKNAEVITTACDYCIVACGYKVYRWPLEQANGGLKASENAFGIDFPSAPLQSWVAPAQHNVVMHNGKPHNIVVVPDKDTTAVNKTGDSSMRGGLLAQKLYNPATGTRDRLTQPLVRIGGSLQPVPWDFALDIAAQVGRHVIDTHGANAYGVKTFSYQYIENTYAITKYALRHVNTANFTFHDTPSDVTSTPGFRDAGFDNFGPSYDDWGAADTLMICGTDPYETKTIIFTQFIMPAVRNGMKTVMLNPRETAGIAWLKDQGGLHIDLNPGSDNLVVGAIIRVILENGWEDSEWIQNWVNNKWESSSGFGQGTRNTPWQWRTTWGKFQTNGFAGYKEWNLAQKEYDPEYAAKVAGIDVAKIYKAAEMLAKPVNGVRPKTSIGIEKGFYWSNNTGNTNAISSLATIVGAGGREGQVVGRFGGHQRGGQSGGKLPRNKSPEKVPGRRRRSIDTDRYLYSGHTRFSHVIGTTWIQAMCGSQGLQKKFWELTVANPHQVFSYDKQEIIDTLKKRADSGGMVVINQDIYLRDPIGAKFADIVFPAATWGEVDFMRANGERRLRLYQKFADAPGHAQPDWWIISQLATRMGYDGFDWDNSNQVAEEASRFSRGSRKDFHMIKVAAHEEGKTLHEKLREYGTDGIQGPVFYNYDTKKLVGTKRLHDTEMTEAELAEKGLTDGPQGANVLKKQLTHFNSQTGKVNLQKHPWDLFSDFYEWLQPKEDELWFSNGRINEIWQSGFDDVERRAYVIQRWPENWVEIHPDDAKKRGIESGDQVMMYSDRVANFKDTILGVHGDDFQFSKLMENGHIKLDKAAVTAVAIVTPAVKKGCLYANMIDMRQPSNSLTTRVVDQISGNYNFKMGVANIKKLGESKYKNEFRAFSFAPRNIV</sequence>
<dbReference type="InterPro" id="IPR014066">
    <property type="entry name" value="AioA/IdrA_lsu"/>
</dbReference>
<evidence type="ECO:0000259" key="5">
    <source>
        <dbReference type="Pfam" id="PF00384"/>
    </source>
</evidence>
<dbReference type="GO" id="GO:0003954">
    <property type="term" value="F:NADH dehydrogenase activity"/>
    <property type="evidence" value="ECO:0007669"/>
    <property type="project" value="TreeGrafter"/>
</dbReference>
<feature type="domain" description="Molybdopterin oxidoreductase" evidence="5">
    <location>
        <begin position="124"/>
        <end position="596"/>
    </location>
</feature>
<dbReference type="RefSeq" id="WP_182106487.1">
    <property type="nucleotide sequence ID" value="NZ_JACFYF010000001.1"/>
</dbReference>
<evidence type="ECO:0000313" key="9">
    <source>
        <dbReference type="Proteomes" id="UP000571701"/>
    </source>
</evidence>
<evidence type="ECO:0000256" key="2">
    <source>
        <dbReference type="ARBA" id="ARBA00023004"/>
    </source>
</evidence>
<dbReference type="SUPFAM" id="SSF50692">
    <property type="entry name" value="ADC-like"/>
    <property type="match status" value="1"/>
</dbReference>
<dbReference type="InterPro" id="IPR006656">
    <property type="entry name" value="Mopterin_OxRdtase"/>
</dbReference>
<keyword evidence="1" id="KW-0479">Metal-binding</keyword>
<comment type="caution">
    <text evidence="8">The sequence shown here is derived from an EMBL/GenBank/DDBJ whole genome shotgun (WGS) entry which is preliminary data.</text>
</comment>
<name>A0A7W2ISH8_9VIBR</name>
<feature type="domain" description="Arsenite oxidase subunit AioA/Iodate reductase subunit IdrA 3Fe-4S cluster" evidence="7">
    <location>
        <begin position="26"/>
        <end position="121"/>
    </location>
</feature>
<dbReference type="Gene3D" id="3.40.50.740">
    <property type="match status" value="1"/>
</dbReference>
<dbReference type="Gene3D" id="3.30.200.200">
    <property type="match status" value="1"/>
</dbReference>
<dbReference type="PANTHER" id="PTHR43105">
    <property type="entry name" value="RESPIRATORY NITRATE REDUCTASE"/>
    <property type="match status" value="1"/>
</dbReference>
<dbReference type="NCBIfam" id="TIGR02693">
    <property type="entry name" value="arsenite_ox_L"/>
    <property type="match status" value="1"/>
</dbReference>
<feature type="domain" description="Molybdopterin dinucleotide-binding" evidence="6">
    <location>
        <begin position="734"/>
        <end position="791"/>
    </location>
</feature>
<dbReference type="InterPro" id="IPR041632">
    <property type="entry name" value="AioA/IdrA_3Fe-4S"/>
</dbReference>
<reference evidence="8 9" key="1">
    <citation type="submission" date="2020-07" db="EMBL/GenBank/DDBJ databases">
        <title>Vibrio marinisediminis sp. nov., isolated from marine sediment.</title>
        <authorList>
            <person name="Ji X."/>
        </authorList>
    </citation>
    <scope>NUCLEOTIDE SEQUENCE [LARGE SCALE GENOMIC DNA]</scope>
    <source>
        <strain evidence="8 9">404</strain>
    </source>
</reference>
<dbReference type="Gene3D" id="3.40.228.10">
    <property type="entry name" value="Dimethylsulfoxide Reductase, domain 2"/>
    <property type="match status" value="1"/>
</dbReference>
<evidence type="ECO:0000313" key="8">
    <source>
        <dbReference type="EMBL" id="MBA5761365.1"/>
    </source>
</evidence>
<dbReference type="AlphaFoldDB" id="A0A7W2ISH8"/>
<accession>A0A7W2ISH8</accession>
<feature type="region of interest" description="Disordered" evidence="4">
    <location>
        <begin position="431"/>
        <end position="462"/>
    </location>
</feature>
<keyword evidence="8" id="KW-0560">Oxidoreductase</keyword>
<feature type="compositionally biased region" description="Basic and acidic residues" evidence="4">
    <location>
        <begin position="450"/>
        <end position="462"/>
    </location>
</feature>
<evidence type="ECO:0000256" key="1">
    <source>
        <dbReference type="ARBA" id="ARBA00022723"/>
    </source>
</evidence>
<dbReference type="Pfam" id="PF01568">
    <property type="entry name" value="Molydop_binding"/>
    <property type="match status" value="1"/>
</dbReference>